<gene>
    <name evidence="1" type="ORF">JBS370_LOCUS33327</name>
</gene>
<dbReference type="PANTHER" id="PTHR47018">
    <property type="entry name" value="CXC DOMAIN-CONTAINING PROTEIN-RELATED"/>
    <property type="match status" value="1"/>
</dbReference>
<dbReference type="EMBL" id="CAJOBD010009542">
    <property type="protein sequence ID" value="CAF4137247.1"/>
    <property type="molecule type" value="Genomic_DNA"/>
</dbReference>
<protein>
    <recommendedName>
        <fullName evidence="3">Tesmin/TSO1-like CXC domain-containing protein</fullName>
    </recommendedName>
</protein>
<feature type="non-terminal residue" evidence="1">
    <location>
        <position position="1088"/>
    </location>
</feature>
<accession>A0A819X652</accession>
<dbReference type="PANTHER" id="PTHR47018:SF3">
    <property type="entry name" value="MYCBP-ASSOCIATED PROTEIN"/>
    <property type="match status" value="1"/>
</dbReference>
<proteinExistence type="predicted"/>
<evidence type="ECO:0000313" key="1">
    <source>
        <dbReference type="EMBL" id="CAF4137247.1"/>
    </source>
</evidence>
<feature type="non-terminal residue" evidence="1">
    <location>
        <position position="1"/>
    </location>
</feature>
<comment type="caution">
    <text evidence="1">The sequence shown here is derived from an EMBL/GenBank/DDBJ whole genome shotgun (WGS) entry which is preliminary data.</text>
</comment>
<dbReference type="AlphaFoldDB" id="A0A819X652"/>
<dbReference type="Proteomes" id="UP000663836">
    <property type="component" value="Unassembled WGS sequence"/>
</dbReference>
<organism evidence="1 2">
    <name type="scientific">Rotaria sordida</name>
    <dbReference type="NCBI Taxonomy" id="392033"/>
    <lineage>
        <taxon>Eukaryota</taxon>
        <taxon>Metazoa</taxon>
        <taxon>Spiralia</taxon>
        <taxon>Gnathifera</taxon>
        <taxon>Rotifera</taxon>
        <taxon>Eurotatoria</taxon>
        <taxon>Bdelloidea</taxon>
        <taxon>Philodinida</taxon>
        <taxon>Philodinidae</taxon>
        <taxon>Rotaria</taxon>
    </lineage>
</organism>
<name>A0A819X652_9BILA</name>
<evidence type="ECO:0000313" key="2">
    <source>
        <dbReference type="Proteomes" id="UP000663836"/>
    </source>
</evidence>
<sequence>PTQTALTYEVFEPIINNWNDVFADRQEEEDITTSTDIEAIDKYTIDSTQTALTNETIFQDDIRAASPDDDDLSFEMVINDQCTNEVVIRNESIKRKRDKLKRTRKRIFTHSFKHRRRSIITQKPLPLYPYQDTPNDLYSNSFEELCGWLFSILHTGFVVSMQDIAEQYENILTRRQEKFTSNMLRTSSLRYRITDKFGDIIHFEKLRNEIFRHERSKQLLTITNRLGHTPSYNTIVRLHNEVACNARKKDDPFAVLQSNQKNLIYSHDFTIKVADNFDLNPDTLYGNNSIHILNQIIVSTPENDEIPFIVADVLRDVLNQISKLDYFFERLSCAFSVTRSRRRFSSKFKTLIDLFVSSSLDIALDQLIECTINKYGKGKGGINGLFNEETINNWTSSFAFRALAASTLHEICSIETDDNSIDAHVECSPNRLLLDDNDLSIIIRKLRSENLFTMVHVECRRLQSGLVIHNDIISNITSLHERGEQALSLFTRERLIEQQVPVDAPLKKKIFLKLSQADSYVPISSHTNKSSSSISSNIKDYNTLVKFADDEIRRIIIIAEQRQLTPISDFFAHEYAPVALSLCDSSNVYLLNQQNKPKITDFLYKICPSSFYSSCPVSTAGSAIVIDGASLLETKPEFRFQTIREYAIQLLRNNINNLFKTHSRVDVVFDSSESKEIKNFIKRYENYTDKSSYKLKPDDKLEYSFTKFIRTNQGALATCIKECWMEPEVIKFLPEARLLIISGPDEIAVTLQYGSLPISEHILESTQIESDTRMILHTNAISIDEQHNTVIIQSSNTDVVLLAIGFSMSIILDHLVVKSFNTYTKKTTYIDVKSIASELRSRSIDPYVLLENFFQYYFDNPMNYSAIMKLSSNPPPQDAIDSAEELLINCYSFDYKVKSLDELRAKMASIWVKDRNRKSISGSLPPSTMAFHEHCLRSSRRVKIWFDALEPFPITPALFGNGYDYSSTTNKFKIKWSALNDHPNEYRLQTCGECKGGCTRCNCYKNNLSCTVFCRCHQDLCCNRTSYNSSIQQVKIKSNKFELTPSSIQQVKINSNKFELTPSSIQNNSFDVTSIQSQSIYSITEYHS</sequence>
<evidence type="ECO:0008006" key="3">
    <source>
        <dbReference type="Google" id="ProtNLM"/>
    </source>
</evidence>
<reference evidence="1" key="1">
    <citation type="submission" date="2021-02" db="EMBL/GenBank/DDBJ databases">
        <authorList>
            <person name="Nowell W R."/>
        </authorList>
    </citation>
    <scope>NUCLEOTIDE SEQUENCE</scope>
</reference>